<evidence type="ECO:0000259" key="2">
    <source>
        <dbReference type="Pfam" id="PF08327"/>
    </source>
</evidence>
<dbReference type="EMBL" id="CP048222">
    <property type="protein sequence ID" value="QHT70639.1"/>
    <property type="molecule type" value="Genomic_DNA"/>
</dbReference>
<sequence length="111" mass="12737">MLGTTVISDWKKGSQIVWKGEWKGKQYEDKGVLLQINPQTRLQYSHFSPLTGQPDIPENYHTVTIELTDRDSQTLISLSQDKNATQQAKEESEKNWTMMLTGLKKLLEEKG</sequence>
<keyword evidence="4" id="KW-1185">Reference proteome</keyword>
<dbReference type="AlphaFoldDB" id="A0A6C0GRE7"/>
<accession>A0A6C0GRE7</accession>
<gene>
    <name evidence="3" type="ORF">GXP67_30295</name>
</gene>
<dbReference type="KEGG" id="rhoz:GXP67_30295"/>
<dbReference type="SUPFAM" id="SSF55961">
    <property type="entry name" value="Bet v1-like"/>
    <property type="match status" value="1"/>
</dbReference>
<feature type="domain" description="Activator of Hsp90 ATPase homologue 1/2-like C-terminal" evidence="2">
    <location>
        <begin position="4"/>
        <end position="108"/>
    </location>
</feature>
<comment type="similarity">
    <text evidence="1">Belongs to the AHA1 family.</text>
</comment>
<dbReference type="RefSeq" id="WP_162446615.1">
    <property type="nucleotide sequence ID" value="NZ_CP048222.1"/>
</dbReference>
<proteinExistence type="inferred from homology"/>
<dbReference type="CDD" id="cd07814">
    <property type="entry name" value="SRPBCC_CalC_Aha1-like"/>
    <property type="match status" value="1"/>
</dbReference>
<name>A0A6C0GRE7_9BACT</name>
<dbReference type="Gene3D" id="3.30.530.20">
    <property type="match status" value="1"/>
</dbReference>
<dbReference type="InterPro" id="IPR023393">
    <property type="entry name" value="START-like_dom_sf"/>
</dbReference>
<dbReference type="Pfam" id="PF08327">
    <property type="entry name" value="AHSA1"/>
    <property type="match status" value="1"/>
</dbReference>
<evidence type="ECO:0000256" key="1">
    <source>
        <dbReference type="ARBA" id="ARBA00006817"/>
    </source>
</evidence>
<organism evidence="3 4">
    <name type="scientific">Rhodocytophaga rosea</name>
    <dbReference type="NCBI Taxonomy" id="2704465"/>
    <lineage>
        <taxon>Bacteria</taxon>
        <taxon>Pseudomonadati</taxon>
        <taxon>Bacteroidota</taxon>
        <taxon>Cytophagia</taxon>
        <taxon>Cytophagales</taxon>
        <taxon>Rhodocytophagaceae</taxon>
        <taxon>Rhodocytophaga</taxon>
    </lineage>
</organism>
<reference evidence="3 4" key="1">
    <citation type="submission" date="2020-01" db="EMBL/GenBank/DDBJ databases">
        <authorList>
            <person name="Kim M.K."/>
        </authorList>
    </citation>
    <scope>NUCLEOTIDE SEQUENCE [LARGE SCALE GENOMIC DNA]</scope>
    <source>
        <strain evidence="3 4">172606-1</strain>
    </source>
</reference>
<evidence type="ECO:0000313" key="4">
    <source>
        <dbReference type="Proteomes" id="UP000480178"/>
    </source>
</evidence>
<protein>
    <submittedName>
        <fullName evidence="3">SRPBCC domain-containing protein</fullName>
    </submittedName>
</protein>
<evidence type="ECO:0000313" key="3">
    <source>
        <dbReference type="EMBL" id="QHT70639.1"/>
    </source>
</evidence>
<dbReference type="InterPro" id="IPR013538">
    <property type="entry name" value="ASHA1/2-like_C"/>
</dbReference>
<dbReference type="Proteomes" id="UP000480178">
    <property type="component" value="Chromosome"/>
</dbReference>